<gene>
    <name evidence="2" type="ORF">PSU93_12990</name>
</gene>
<dbReference type="SUPFAM" id="SSF103642">
    <property type="entry name" value="Sec-C motif"/>
    <property type="match status" value="1"/>
</dbReference>
<protein>
    <submittedName>
        <fullName evidence="2">YchJ family protein</fullName>
    </submittedName>
</protein>
<comment type="caution">
    <text evidence="2">The sequence shown here is derived from an EMBL/GenBank/DDBJ whole genome shotgun (WGS) entry which is preliminary data.</text>
</comment>
<dbReference type="EMBL" id="JAQSDF010000055">
    <property type="protein sequence ID" value="MDI1232057.1"/>
    <property type="molecule type" value="Genomic_DNA"/>
</dbReference>
<sequence>MTTHTFCRCGSGIDYAQCCAPFHSGEKKPLTAEALMRSRFTAYALHNAQYLLDTWDATVRPELIDFSKEKVDWQRLEIGTTKKGGAKDTKGVVAFKAYYLQDDEAYVMTEISQFIKRAGGWFYLDGQVKSIGKVGLQTNLGKNALCSCGSGNKFKRCCG</sequence>
<dbReference type="SUPFAM" id="SSF54427">
    <property type="entry name" value="NTF2-like"/>
    <property type="match status" value="1"/>
</dbReference>
<dbReference type="Pfam" id="PF17775">
    <property type="entry name" value="YchJ_M-like"/>
    <property type="match status" value="1"/>
</dbReference>
<dbReference type="PANTHER" id="PTHR33747:SF1">
    <property type="entry name" value="ADENYLATE CYCLASE-ASSOCIATED CAP C-TERMINAL DOMAIN-CONTAINING PROTEIN"/>
    <property type="match status" value="1"/>
</dbReference>
<dbReference type="Gene3D" id="3.10.450.50">
    <property type="match status" value="1"/>
</dbReference>
<dbReference type="InterPro" id="IPR032710">
    <property type="entry name" value="NTF2-like_dom_sf"/>
</dbReference>
<dbReference type="InterPro" id="IPR048469">
    <property type="entry name" value="YchJ-like_M"/>
</dbReference>
<dbReference type="PANTHER" id="PTHR33747">
    <property type="entry name" value="UPF0225 PROTEIN SCO1677"/>
    <property type="match status" value="1"/>
</dbReference>
<evidence type="ECO:0000313" key="3">
    <source>
        <dbReference type="Proteomes" id="UP001160519"/>
    </source>
</evidence>
<keyword evidence="3" id="KW-1185">Reference proteome</keyword>
<name>A0AA43TMA9_9GAMM</name>
<evidence type="ECO:0000259" key="1">
    <source>
        <dbReference type="Pfam" id="PF17775"/>
    </source>
</evidence>
<reference evidence="2" key="1">
    <citation type="submission" date="2023-01" db="EMBL/GenBank/DDBJ databases">
        <title>Biogeochemical cycle of methane in antarctic sediments.</title>
        <authorList>
            <person name="Roldan D.M."/>
            <person name="Menes R.J."/>
        </authorList>
    </citation>
    <scope>NUCLEOTIDE SEQUENCE [LARGE SCALE GENOMIC DNA]</scope>
    <source>
        <strain evidence="2">K-2018 MAG008</strain>
    </source>
</reference>
<evidence type="ECO:0000313" key="2">
    <source>
        <dbReference type="EMBL" id="MDI1232057.1"/>
    </source>
</evidence>
<dbReference type="AlphaFoldDB" id="A0AA43TMA9"/>
<dbReference type="Proteomes" id="UP001160519">
    <property type="component" value="Unassembled WGS sequence"/>
</dbReference>
<feature type="domain" description="YchJ-like middle NTF2-like" evidence="1">
    <location>
        <begin position="31"/>
        <end position="126"/>
    </location>
</feature>
<accession>A0AA43TMA9</accession>
<organism evidence="2 3">
    <name type="scientific">Candidatus Methylobacter titanis</name>
    <dbReference type="NCBI Taxonomy" id="3053457"/>
    <lineage>
        <taxon>Bacteria</taxon>
        <taxon>Pseudomonadati</taxon>
        <taxon>Pseudomonadota</taxon>
        <taxon>Gammaproteobacteria</taxon>
        <taxon>Methylococcales</taxon>
        <taxon>Methylococcaceae</taxon>
        <taxon>Methylobacter</taxon>
    </lineage>
</organism>
<dbReference type="Pfam" id="PF02810">
    <property type="entry name" value="SEC-C"/>
    <property type="match status" value="1"/>
</dbReference>
<dbReference type="InterPro" id="IPR004027">
    <property type="entry name" value="SEC_C_motif"/>
</dbReference>
<proteinExistence type="predicted"/>